<dbReference type="eggNOG" id="ENOG502TATG">
    <property type="taxonomic scope" value="Eukaryota"/>
</dbReference>
<reference evidence="2 3" key="1">
    <citation type="journal article" date="2012" name="Genome Biol.">
        <title>Genome and low-iron response of an oceanic diatom adapted to chronic iron limitation.</title>
        <authorList>
            <person name="Lommer M."/>
            <person name="Specht M."/>
            <person name="Roy A.S."/>
            <person name="Kraemer L."/>
            <person name="Andreson R."/>
            <person name="Gutowska M.A."/>
            <person name="Wolf J."/>
            <person name="Bergner S.V."/>
            <person name="Schilhabel M.B."/>
            <person name="Klostermeier U.C."/>
            <person name="Beiko R.G."/>
            <person name="Rosenstiel P."/>
            <person name="Hippler M."/>
            <person name="Laroche J."/>
        </authorList>
    </citation>
    <scope>NUCLEOTIDE SEQUENCE [LARGE SCALE GENOMIC DNA]</scope>
    <source>
        <strain evidence="2 3">CCMP1005</strain>
    </source>
</reference>
<feature type="compositionally biased region" description="Gly residues" evidence="1">
    <location>
        <begin position="52"/>
        <end position="65"/>
    </location>
</feature>
<feature type="region of interest" description="Disordered" evidence="1">
    <location>
        <begin position="1"/>
        <end position="130"/>
    </location>
</feature>
<feature type="region of interest" description="Disordered" evidence="1">
    <location>
        <begin position="449"/>
        <end position="468"/>
    </location>
</feature>
<feature type="compositionally biased region" description="Basic and acidic residues" evidence="1">
    <location>
        <begin position="106"/>
        <end position="117"/>
    </location>
</feature>
<evidence type="ECO:0000313" key="3">
    <source>
        <dbReference type="Proteomes" id="UP000266841"/>
    </source>
</evidence>
<dbReference type="AlphaFoldDB" id="K0SZ88"/>
<name>K0SZ88_THAOC</name>
<feature type="compositionally biased region" description="Basic and acidic residues" evidence="1">
    <location>
        <begin position="1"/>
        <end position="11"/>
    </location>
</feature>
<feature type="region of interest" description="Disordered" evidence="1">
    <location>
        <begin position="290"/>
        <end position="393"/>
    </location>
</feature>
<evidence type="ECO:0000256" key="1">
    <source>
        <dbReference type="SAM" id="MobiDB-lite"/>
    </source>
</evidence>
<feature type="region of interest" description="Disordered" evidence="1">
    <location>
        <begin position="505"/>
        <end position="524"/>
    </location>
</feature>
<sequence>MSANGADDKAPRQRRRREAAAGAGDAGQSPGREHPGRLGGGPVVVRAAVCQGGPGRLGGDGGGVIGAIHRGRRGGSSAAASSEQEPLTATVTTSEPAGSVEDPMENEERTSSRREPVNFDNPEEPARQEPINLEAYAVDDERPPPHPHPPPSVSELPAATVVKTIAGVERTRFYQLLACSAVSLAAVLGVAIPLSRGNSGAAGTCGPLCGEGASVPDPDKVVLGKTCLEHDEASTARSVAALAGAGGGDGGAADPTCGSLYSPAAYGCGCPSPSVEDVAPSSVCGRLCSDGAPPPDPGPRRGRLAPPHPGRGGPRRVVGDGRAAARADVPGLGGPEPLRGRPGRVSPVQRRGEALRLPVERAPPGRVRPDLRGRRNQPDACGHRALDRGAGRGRAVRRAPLGVGLPGLGRDVRGLGRLLHLPPGMVRRRGRRGGVRRALRRRRLRVRVSRHAGAAHGGVRPALPEGPHVRTPLLGRVAGARAEPGRPRQVGHVRVVGVRGEVRGPPLHLPPVRHDGGHVRLPRQSPTGRRLVVRVRRVLRPVPRRRPGPRARRAREDLRGVALRRVVPAVARRPEGGGRPPELRHVREPRDHRARVRVRTGPPPGPTCGRICPDGGPLPDPSRVVGGRTCSDWEVLSSFDDEPGCGDRYGGISEVCGCDAGHEGAGCFEPGQLDGRIL</sequence>
<protein>
    <submittedName>
        <fullName evidence="2">Uncharacterized protein</fullName>
    </submittedName>
</protein>
<evidence type="ECO:0000313" key="2">
    <source>
        <dbReference type="EMBL" id="EJK70309.1"/>
    </source>
</evidence>
<keyword evidence="3" id="KW-1185">Reference proteome</keyword>
<feature type="compositionally biased region" description="Polar residues" evidence="1">
    <location>
        <begin position="83"/>
        <end position="96"/>
    </location>
</feature>
<feature type="compositionally biased region" description="Basic and acidic residues" evidence="1">
    <location>
        <begin position="572"/>
        <end position="591"/>
    </location>
</feature>
<proteinExistence type="predicted"/>
<dbReference type="Proteomes" id="UP000266841">
    <property type="component" value="Unassembled WGS sequence"/>
</dbReference>
<organism evidence="2 3">
    <name type="scientific">Thalassiosira oceanica</name>
    <name type="common">Marine diatom</name>
    <dbReference type="NCBI Taxonomy" id="159749"/>
    <lineage>
        <taxon>Eukaryota</taxon>
        <taxon>Sar</taxon>
        <taxon>Stramenopiles</taxon>
        <taxon>Ochrophyta</taxon>
        <taxon>Bacillariophyta</taxon>
        <taxon>Coscinodiscophyceae</taxon>
        <taxon>Thalassiosirophycidae</taxon>
        <taxon>Thalassiosirales</taxon>
        <taxon>Thalassiosiraceae</taxon>
        <taxon>Thalassiosira</taxon>
    </lineage>
</organism>
<feature type="region of interest" description="Disordered" evidence="1">
    <location>
        <begin position="572"/>
        <end position="615"/>
    </location>
</feature>
<comment type="caution">
    <text evidence="2">The sequence shown here is derived from an EMBL/GenBank/DDBJ whole genome shotgun (WGS) entry which is preliminary data.</text>
</comment>
<dbReference type="EMBL" id="AGNL01008720">
    <property type="protein sequence ID" value="EJK70309.1"/>
    <property type="molecule type" value="Genomic_DNA"/>
</dbReference>
<gene>
    <name evidence="2" type="ORF">THAOC_08342</name>
</gene>
<accession>K0SZ88</accession>
<feature type="compositionally biased region" description="Basic and acidic residues" evidence="1">
    <location>
        <begin position="367"/>
        <end position="390"/>
    </location>
</feature>